<dbReference type="Proteomes" id="UP000261931">
    <property type="component" value="Unassembled WGS sequence"/>
</dbReference>
<comment type="caution">
    <text evidence="3">The sequence shown here is derived from an EMBL/GenBank/DDBJ whole genome shotgun (WGS) entry which is preliminary data.</text>
</comment>
<dbReference type="EMBL" id="QVLS01000003">
    <property type="protein sequence ID" value="RFP80289.1"/>
    <property type="molecule type" value="Genomic_DNA"/>
</dbReference>
<proteinExistence type="predicted"/>
<gene>
    <name evidence="3" type="ORF">DY262_07575</name>
</gene>
<dbReference type="InterPro" id="IPR014861">
    <property type="entry name" value="CNP1-like_dom"/>
</dbReference>
<evidence type="ECO:0000256" key="1">
    <source>
        <dbReference type="SAM" id="SignalP"/>
    </source>
</evidence>
<dbReference type="AlphaFoldDB" id="A0A372ELU8"/>
<dbReference type="RefSeq" id="WP_116958331.1">
    <property type="nucleotide sequence ID" value="NZ_QVLS01000003.1"/>
</dbReference>
<organism evidence="3 4">
    <name type="scientific">Hydrogenophaga borbori</name>
    <dbReference type="NCBI Taxonomy" id="2294117"/>
    <lineage>
        <taxon>Bacteria</taxon>
        <taxon>Pseudomonadati</taxon>
        <taxon>Pseudomonadota</taxon>
        <taxon>Betaproteobacteria</taxon>
        <taxon>Burkholderiales</taxon>
        <taxon>Comamonadaceae</taxon>
        <taxon>Hydrogenophaga</taxon>
    </lineage>
</organism>
<accession>A0A372ELU8</accession>
<evidence type="ECO:0000313" key="3">
    <source>
        <dbReference type="EMBL" id="RFP80289.1"/>
    </source>
</evidence>
<name>A0A372ELU8_9BURK</name>
<feature type="domain" description="CNP1-like uncharacterised" evidence="2">
    <location>
        <begin position="30"/>
        <end position="164"/>
    </location>
</feature>
<evidence type="ECO:0000259" key="2">
    <source>
        <dbReference type="Pfam" id="PF08750"/>
    </source>
</evidence>
<evidence type="ECO:0000313" key="4">
    <source>
        <dbReference type="Proteomes" id="UP000261931"/>
    </source>
</evidence>
<reference evidence="3 4" key="1">
    <citation type="submission" date="2018-08" db="EMBL/GenBank/DDBJ databases">
        <title>Hydrogenophaga sp. LA-38 isolated from sludge.</title>
        <authorList>
            <person name="Im W.-T."/>
        </authorList>
    </citation>
    <scope>NUCLEOTIDE SEQUENCE [LARGE SCALE GENOMIC DNA]</scope>
    <source>
        <strain evidence="3 4">LA-38</strain>
    </source>
</reference>
<sequence length="172" mass="19104">MNSRFFRAAACAVALASMGGPLWAQYPYREPETWKEGEVALPARFSTDRLVTVDIEDRSSFEYGIDPDTLSVGADGVVRYVFVARSRSGALNALYEGVRCNAAEVKVYGRWDPDSASWRTSASDDWQPLDTRGSTRRALKLAQSGLCDGRAPNGSPRQILQTLRGEHPYRLR</sequence>
<protein>
    <recommendedName>
        <fullName evidence="2">CNP1-like uncharacterized domain-containing protein</fullName>
    </recommendedName>
</protein>
<dbReference type="Pfam" id="PF08750">
    <property type="entry name" value="CNP1"/>
    <property type="match status" value="1"/>
</dbReference>
<feature type="chain" id="PRO_5016621494" description="CNP1-like uncharacterized domain-containing protein" evidence="1">
    <location>
        <begin position="25"/>
        <end position="172"/>
    </location>
</feature>
<feature type="signal peptide" evidence="1">
    <location>
        <begin position="1"/>
        <end position="24"/>
    </location>
</feature>
<keyword evidence="1" id="KW-0732">Signal</keyword>
<keyword evidence="4" id="KW-1185">Reference proteome</keyword>